<dbReference type="AlphaFoldDB" id="A0A7X0H6Y3"/>
<evidence type="ECO:0000256" key="1">
    <source>
        <dbReference type="SAM" id="MobiDB-lite"/>
    </source>
</evidence>
<protein>
    <recommendedName>
        <fullName evidence="3">DUF3592 domain-containing protein</fullName>
    </recommendedName>
</protein>
<feature type="transmembrane region" description="Helical" evidence="2">
    <location>
        <begin position="167"/>
        <end position="190"/>
    </location>
</feature>
<comment type="caution">
    <text evidence="4">The sequence shown here is derived from an EMBL/GenBank/DDBJ whole genome shotgun (WGS) entry which is preliminary data.</text>
</comment>
<feature type="transmembrane region" description="Helical" evidence="2">
    <location>
        <begin position="246"/>
        <end position="270"/>
    </location>
</feature>
<keyword evidence="2" id="KW-0812">Transmembrane</keyword>
<dbReference type="Proteomes" id="UP000541810">
    <property type="component" value="Unassembled WGS sequence"/>
</dbReference>
<dbReference type="RefSeq" id="WP_184676560.1">
    <property type="nucleotide sequence ID" value="NZ_JACHGY010000001.1"/>
</dbReference>
<evidence type="ECO:0000313" key="4">
    <source>
        <dbReference type="EMBL" id="MBB6428964.1"/>
    </source>
</evidence>
<accession>A0A7X0H6Y3</accession>
<keyword evidence="2" id="KW-1133">Transmembrane helix</keyword>
<feature type="domain" description="DUF3592" evidence="3">
    <location>
        <begin position="78"/>
        <end position="163"/>
    </location>
</feature>
<evidence type="ECO:0000256" key="2">
    <source>
        <dbReference type="SAM" id="Phobius"/>
    </source>
</evidence>
<organism evidence="4 5">
    <name type="scientific">Algisphaera agarilytica</name>
    <dbReference type="NCBI Taxonomy" id="1385975"/>
    <lineage>
        <taxon>Bacteria</taxon>
        <taxon>Pseudomonadati</taxon>
        <taxon>Planctomycetota</taxon>
        <taxon>Phycisphaerae</taxon>
        <taxon>Phycisphaerales</taxon>
        <taxon>Phycisphaeraceae</taxon>
        <taxon>Algisphaera</taxon>
    </lineage>
</organism>
<dbReference type="InterPro" id="IPR021994">
    <property type="entry name" value="DUF3592"/>
</dbReference>
<evidence type="ECO:0000313" key="5">
    <source>
        <dbReference type="Proteomes" id="UP000541810"/>
    </source>
</evidence>
<dbReference type="EMBL" id="JACHGY010000001">
    <property type="protein sequence ID" value="MBB6428964.1"/>
    <property type="molecule type" value="Genomic_DNA"/>
</dbReference>
<proteinExistence type="predicted"/>
<evidence type="ECO:0000259" key="3">
    <source>
        <dbReference type="Pfam" id="PF12158"/>
    </source>
</evidence>
<feature type="region of interest" description="Disordered" evidence="1">
    <location>
        <begin position="1"/>
        <end position="35"/>
    </location>
</feature>
<name>A0A7X0H6Y3_9BACT</name>
<reference evidence="4 5" key="1">
    <citation type="submission" date="2020-08" db="EMBL/GenBank/DDBJ databases">
        <title>Genomic Encyclopedia of Type Strains, Phase IV (KMG-IV): sequencing the most valuable type-strain genomes for metagenomic binning, comparative biology and taxonomic classification.</title>
        <authorList>
            <person name="Goeker M."/>
        </authorList>
    </citation>
    <scope>NUCLEOTIDE SEQUENCE [LARGE SCALE GENOMIC DNA]</scope>
    <source>
        <strain evidence="4 5">DSM 103725</strain>
    </source>
</reference>
<gene>
    <name evidence="4" type="ORF">HNQ40_000770</name>
</gene>
<keyword evidence="5" id="KW-1185">Reference proteome</keyword>
<feature type="transmembrane region" description="Helical" evidence="2">
    <location>
        <begin position="41"/>
        <end position="62"/>
    </location>
</feature>
<feature type="compositionally biased region" description="Basic residues" evidence="1">
    <location>
        <begin position="21"/>
        <end position="35"/>
    </location>
</feature>
<feature type="compositionally biased region" description="Basic and acidic residues" evidence="1">
    <location>
        <begin position="10"/>
        <end position="20"/>
    </location>
</feature>
<keyword evidence="2" id="KW-0472">Membrane</keyword>
<dbReference type="Pfam" id="PF12158">
    <property type="entry name" value="DUF3592"/>
    <property type="match status" value="1"/>
</dbReference>
<sequence>MKFSIGKGSGDLRERMQEKQRAKRKSPGVTKRAKGSKSGRVVGALFFSLFFFVGAGFGWFMFARPAIKLLDAQDWPSAPATVTSSDLESHSDSDGTTYKIKISFAYEYNGRRYTSDTYDFFSFMSSSGYRGKRDVVDDHPVGKQTTCYVNPKNPDVAVLHRGWSNNLWFGLIPLVFVLIGGGGMIAMLWGGSRGKSITQKATGTSRVGPRSEQEWLPAFARPDESDAVDGQIRSGKDTVTPTKSRWGGLLFVLLFMVIWDGVVAIALIKMLEDGVSANWGPLLFMIPFVLVGIGCLIAAVYMVLSLSNPVVRMRFDPRVIPLGSPLRVDWSIDGRAERFDRLTLTVEGLERASYTRGTDTITDEHVFFEHTLYDAEALDRRDPLAREGEAEMEFPANAMHSLDSDHNKIVWRIKVRGEIPRWPDVRDEYEFAVVPAGVTDGGPNVRGMF</sequence>
<feature type="transmembrane region" description="Helical" evidence="2">
    <location>
        <begin position="282"/>
        <end position="304"/>
    </location>
</feature>